<dbReference type="Proteomes" id="UP001049176">
    <property type="component" value="Chromosome 11"/>
</dbReference>
<evidence type="ECO:0000256" key="1">
    <source>
        <dbReference type="SAM" id="MobiDB-lite"/>
    </source>
</evidence>
<sequence length="430" mass="47578">MSKEQRESRIVRASVYDAFVQLGGLNEDGIVKQWMFGESAPHLTDRRGRNGVQFRERVSVMPIEERVYDEPEVDNGGGSRDGSHKSNLSSKLTAKLRSRSKSRTRKDGETSEGRDGRTTPTSHPKPPKGKRLFSRKPSSPPLPDTSTPADPLGIAHSMASTETVTTAASQGIPPRKSPSRALKALFRRDMSQDDESMNHTVDSQTRELEVDPRRKGEKRLSYAVPLSAFQSLRKREPPNLTPIVTVNTEKFISVSQSLPPSPFLLVTPEAWSDRKEDGLQTPATPYVLCSPVDESKLRKQLSSPIQSALSPAIPVSVSKTARGSSDDNGFVGFQSTTHLGSDLDKENVSINEGLSKDSHAPSPSRPDIPLRRISSLRARENPFPIRPIRPVPVSLTRDGIKAQNLRYSLDARASALHIHYNRYWDNHPSS</sequence>
<comment type="caution">
    <text evidence="2">The sequence shown here is derived from an EMBL/GenBank/DDBJ whole genome shotgun (WGS) entry which is preliminary data.</text>
</comment>
<dbReference type="KEGG" id="more:E1B28_003372"/>
<dbReference type="RefSeq" id="XP_043002306.1">
    <property type="nucleotide sequence ID" value="XM_043160350.1"/>
</dbReference>
<feature type="compositionally biased region" description="Basic residues" evidence="1">
    <location>
        <begin position="94"/>
        <end position="104"/>
    </location>
</feature>
<reference evidence="2" key="1">
    <citation type="journal article" date="2021" name="Genome Biol. Evol.">
        <title>The assembled and annotated genome of the fairy-ring fungus Marasmius oreades.</title>
        <authorList>
            <person name="Hiltunen M."/>
            <person name="Ament-Velasquez S.L."/>
            <person name="Johannesson H."/>
        </authorList>
    </citation>
    <scope>NUCLEOTIDE SEQUENCE</scope>
    <source>
        <strain evidence="2">03SP1</strain>
    </source>
</reference>
<feature type="compositionally biased region" description="Polar residues" evidence="1">
    <location>
        <begin position="319"/>
        <end position="339"/>
    </location>
</feature>
<gene>
    <name evidence="2" type="ORF">E1B28_003372</name>
</gene>
<accession>A0A9P7UKP9</accession>
<proteinExistence type="predicted"/>
<evidence type="ECO:0000313" key="3">
    <source>
        <dbReference type="Proteomes" id="UP001049176"/>
    </source>
</evidence>
<organism evidence="2 3">
    <name type="scientific">Marasmius oreades</name>
    <name type="common">fairy-ring Marasmius</name>
    <dbReference type="NCBI Taxonomy" id="181124"/>
    <lineage>
        <taxon>Eukaryota</taxon>
        <taxon>Fungi</taxon>
        <taxon>Dikarya</taxon>
        <taxon>Basidiomycota</taxon>
        <taxon>Agaricomycotina</taxon>
        <taxon>Agaricomycetes</taxon>
        <taxon>Agaricomycetidae</taxon>
        <taxon>Agaricales</taxon>
        <taxon>Marasmiineae</taxon>
        <taxon>Marasmiaceae</taxon>
        <taxon>Marasmius</taxon>
    </lineage>
</organism>
<name>A0A9P7UKP9_9AGAR</name>
<dbReference type="EMBL" id="CM032191">
    <property type="protein sequence ID" value="KAG7085835.1"/>
    <property type="molecule type" value="Genomic_DNA"/>
</dbReference>
<keyword evidence="3" id="KW-1185">Reference proteome</keyword>
<evidence type="ECO:0000313" key="2">
    <source>
        <dbReference type="EMBL" id="KAG7085835.1"/>
    </source>
</evidence>
<feature type="compositionally biased region" description="Polar residues" evidence="1">
    <location>
        <begin position="158"/>
        <end position="169"/>
    </location>
</feature>
<protein>
    <submittedName>
        <fullName evidence="2">Uncharacterized protein</fullName>
    </submittedName>
</protein>
<dbReference type="GeneID" id="66072448"/>
<feature type="compositionally biased region" description="Basic and acidic residues" evidence="1">
    <location>
        <begin position="105"/>
        <end position="117"/>
    </location>
</feature>
<feature type="compositionally biased region" description="Basic residues" evidence="1">
    <location>
        <begin position="125"/>
        <end position="134"/>
    </location>
</feature>
<feature type="compositionally biased region" description="Basic and acidic residues" evidence="1">
    <location>
        <begin position="204"/>
        <end position="216"/>
    </location>
</feature>
<feature type="region of interest" description="Disordered" evidence="1">
    <location>
        <begin position="319"/>
        <end position="344"/>
    </location>
</feature>
<feature type="region of interest" description="Disordered" evidence="1">
    <location>
        <begin position="65"/>
        <end position="216"/>
    </location>
</feature>
<dbReference type="AlphaFoldDB" id="A0A9P7UKP9"/>
<dbReference type="OrthoDB" id="3051288at2759"/>